<dbReference type="InterPro" id="IPR011522">
    <property type="entry name" value="Thiamin/HMP-bd_put_YkoF"/>
</dbReference>
<organism evidence="2 3">
    <name type="scientific">Pseudoclavibacter endophyticus</name>
    <dbReference type="NCBI Taxonomy" id="1778590"/>
    <lineage>
        <taxon>Bacteria</taxon>
        <taxon>Bacillati</taxon>
        <taxon>Actinomycetota</taxon>
        <taxon>Actinomycetes</taxon>
        <taxon>Micrococcales</taxon>
        <taxon>Microbacteriaceae</taxon>
        <taxon>Pseudoclavibacter</taxon>
    </lineage>
</organism>
<protein>
    <recommendedName>
        <fullName evidence="1">Thiamin/hydroxymethyl pyrimidine-binding YkoF putative domain-containing protein</fullName>
    </recommendedName>
</protein>
<comment type="caution">
    <text evidence="2">The sequence shown here is derived from an EMBL/GenBank/DDBJ whole genome shotgun (WGS) entry which is preliminary data.</text>
</comment>
<name>A0A6H9WTV0_9MICO</name>
<evidence type="ECO:0000259" key="1">
    <source>
        <dbReference type="Pfam" id="PF07615"/>
    </source>
</evidence>
<accession>A0A6H9WTV0</accession>
<reference evidence="2 3" key="1">
    <citation type="submission" date="2019-09" db="EMBL/GenBank/DDBJ databases">
        <title>Phylogeny of genus Pseudoclavibacter and closely related genus.</title>
        <authorList>
            <person name="Li Y."/>
        </authorList>
    </citation>
    <scope>NUCLEOTIDE SEQUENCE [LARGE SCALE GENOMIC DNA]</scope>
    <source>
        <strain evidence="2 3">EGI 60007</strain>
    </source>
</reference>
<gene>
    <name evidence="2" type="ORF">F8O04_09115</name>
</gene>
<feature type="domain" description="Thiamin/hydroxymethyl pyrimidine-binding YkoF putative" evidence="1">
    <location>
        <begin position="27"/>
        <end position="105"/>
    </location>
</feature>
<keyword evidence="3" id="KW-1185">Reference proteome</keyword>
<evidence type="ECO:0000313" key="3">
    <source>
        <dbReference type="Proteomes" id="UP000431744"/>
    </source>
</evidence>
<dbReference type="AlphaFoldDB" id="A0A6H9WTV0"/>
<proteinExistence type="predicted"/>
<dbReference type="EMBL" id="WBJY01000001">
    <property type="protein sequence ID" value="KAB1650327.1"/>
    <property type="molecule type" value="Genomic_DNA"/>
</dbReference>
<evidence type="ECO:0000313" key="2">
    <source>
        <dbReference type="EMBL" id="KAB1650327.1"/>
    </source>
</evidence>
<dbReference type="SUPFAM" id="SSF89957">
    <property type="entry name" value="MTH1187/YkoF-like"/>
    <property type="match status" value="1"/>
</dbReference>
<dbReference type="Proteomes" id="UP000431744">
    <property type="component" value="Unassembled WGS sequence"/>
</dbReference>
<feature type="domain" description="Thiamin/hydroxymethyl pyrimidine-binding YkoF putative" evidence="1">
    <location>
        <begin position="133"/>
        <end position="217"/>
    </location>
</feature>
<dbReference type="OrthoDB" id="3194721at2"/>
<dbReference type="RefSeq" id="WP_158028912.1">
    <property type="nucleotide sequence ID" value="NZ_BMHG01000001.1"/>
</dbReference>
<dbReference type="Gene3D" id="3.30.70.930">
    <property type="match status" value="2"/>
</dbReference>
<dbReference type="InterPro" id="IPR029756">
    <property type="entry name" value="MTH1187/YkoF-like"/>
</dbReference>
<sequence>MTDTATTAAAADPTPEQLQADPLRFGVGARITVAVMTDAYIETITDALGALDTQGLVVETGDVSTYLGGDEARLLRAVTDLAESIAASGHHASVALHLSRGCPGEAVCEAPGGAGARSVEAPAPRETGRYAAAEWALYPLADQPVADGVEPDHMRDISAAIELARDNGTFRGSAHFVTRLEGDLGTVLGTIFAGWTMVGRTVQHVTCHATISLNSPSHTEASA</sequence>
<dbReference type="Pfam" id="PF07615">
    <property type="entry name" value="Ykof"/>
    <property type="match status" value="2"/>
</dbReference>